<keyword evidence="3" id="KW-0964">Secreted</keyword>
<dbReference type="GeneID" id="116202684"/>
<dbReference type="EMBL" id="MTKT01000797">
    <property type="protein sequence ID" value="OWM88217.1"/>
    <property type="molecule type" value="Genomic_DNA"/>
</dbReference>
<reference evidence="7 9" key="3">
    <citation type="submission" date="2017-11" db="EMBL/GenBank/DDBJ databases">
        <title>De-novo sequencing of pomegranate (Punica granatum L.) genome.</title>
        <authorList>
            <person name="Akparov Z."/>
            <person name="Amiraslanov A."/>
            <person name="Hajiyeva S."/>
            <person name="Abbasov M."/>
            <person name="Kaur K."/>
            <person name="Hamwieh A."/>
            <person name="Solovyev V."/>
            <person name="Salamov A."/>
            <person name="Braich B."/>
            <person name="Kosarev P."/>
            <person name="Mahmoud A."/>
            <person name="Hajiyev E."/>
            <person name="Babayeva S."/>
            <person name="Izzatullayeva V."/>
            <person name="Mammadov A."/>
            <person name="Mammadov A."/>
            <person name="Sharifova S."/>
            <person name="Ojaghi J."/>
            <person name="Eynullazada K."/>
            <person name="Bayramov B."/>
            <person name="Abdulazimova A."/>
            <person name="Shahmuradov I."/>
        </authorList>
    </citation>
    <scope>NUCLEOTIDE SEQUENCE [LARGE SCALE GENOMIC DNA]</scope>
    <source>
        <strain evidence="7">AG2017</strain>
        <strain evidence="9">cv. AG2017</strain>
        <tissue evidence="7">Leaf</tissue>
    </source>
</reference>
<evidence type="ECO:0000313" key="9">
    <source>
        <dbReference type="Proteomes" id="UP000233551"/>
    </source>
</evidence>
<evidence type="ECO:0000313" key="7">
    <source>
        <dbReference type="EMBL" id="PKI45427.1"/>
    </source>
</evidence>
<dbReference type="SUPFAM" id="SSF50685">
    <property type="entry name" value="Barwin-like endoglucanases"/>
    <property type="match status" value="1"/>
</dbReference>
<evidence type="ECO:0000313" key="6">
    <source>
        <dbReference type="EMBL" id="OWM88217.1"/>
    </source>
</evidence>
<dbReference type="PANTHER" id="PTHR33191:SF58">
    <property type="entry name" value="RIPENING-RELATED PROTEIN 1"/>
    <property type="match status" value="1"/>
</dbReference>
<dbReference type="PANTHER" id="PTHR33191">
    <property type="entry name" value="RIPENING-RELATED PROTEIN 2-RELATED"/>
    <property type="match status" value="1"/>
</dbReference>
<dbReference type="Gene3D" id="2.40.40.10">
    <property type="entry name" value="RlpA-like domain"/>
    <property type="match status" value="1"/>
</dbReference>
<dbReference type="Pfam" id="PF24300">
    <property type="entry name" value="KWL1"/>
    <property type="match status" value="1"/>
</dbReference>
<keyword evidence="9" id="KW-1185">Reference proteome</keyword>
<gene>
    <name evidence="6" type="ORF">CDL15_Pgr003629</name>
    <name evidence="7" type="ORF">CRG98_034232</name>
</gene>
<dbReference type="OrthoDB" id="406505at2759"/>
<dbReference type="Proteomes" id="UP000197138">
    <property type="component" value="Unassembled WGS sequence"/>
</dbReference>
<comment type="similarity">
    <text evidence="2">Belongs to the kiwellin family.</text>
</comment>
<comment type="caution">
    <text evidence="6">The sequence shown here is derived from an EMBL/GenBank/DDBJ whole genome shotgun (WGS) entry which is preliminary data.</text>
</comment>
<evidence type="ECO:0000256" key="5">
    <source>
        <dbReference type="SAM" id="SignalP"/>
    </source>
</evidence>
<organism evidence="6 8">
    <name type="scientific">Punica granatum</name>
    <name type="common">Pomegranate</name>
    <dbReference type="NCBI Taxonomy" id="22663"/>
    <lineage>
        <taxon>Eukaryota</taxon>
        <taxon>Viridiplantae</taxon>
        <taxon>Streptophyta</taxon>
        <taxon>Embryophyta</taxon>
        <taxon>Tracheophyta</taxon>
        <taxon>Spermatophyta</taxon>
        <taxon>Magnoliopsida</taxon>
        <taxon>eudicotyledons</taxon>
        <taxon>Gunneridae</taxon>
        <taxon>Pentapetalae</taxon>
        <taxon>rosids</taxon>
        <taxon>malvids</taxon>
        <taxon>Myrtales</taxon>
        <taxon>Lythraceae</taxon>
        <taxon>Punica</taxon>
    </lineage>
</organism>
<dbReference type="GO" id="GO:0005576">
    <property type="term" value="C:extracellular region"/>
    <property type="evidence" value="ECO:0007669"/>
    <property type="project" value="UniProtKB-SubCell"/>
</dbReference>
<dbReference type="EMBL" id="PGOL01002722">
    <property type="protein sequence ID" value="PKI45427.1"/>
    <property type="molecule type" value="Genomic_DNA"/>
</dbReference>
<sequence length="180" mass="19545">MKNTGFKVIALTLLALVAAQWLGSEAQSCQLSGQFRGRKAPLDQCNTISDSECCKEGRMYPVDKHSPAVSSHTKAILTINSFQKGGSGGGPSECDGQYHSDSTRIVALSTGWFNHRSRCHRNIIIKGNGRSVRAMVVDECDSNRGCANNIVDASRAVWEALGVQPNSNKWGRMDVTWSDA</sequence>
<dbReference type="AlphaFoldDB" id="A0A218XT55"/>
<evidence type="ECO:0000313" key="8">
    <source>
        <dbReference type="Proteomes" id="UP000197138"/>
    </source>
</evidence>
<evidence type="ECO:0000256" key="1">
    <source>
        <dbReference type="ARBA" id="ARBA00004613"/>
    </source>
</evidence>
<dbReference type="Proteomes" id="UP000233551">
    <property type="component" value="Unassembled WGS sequence"/>
</dbReference>
<dbReference type="InterPro" id="IPR039271">
    <property type="entry name" value="Kiwellin-like"/>
</dbReference>
<dbReference type="InterPro" id="IPR036908">
    <property type="entry name" value="RlpA-like_sf"/>
</dbReference>
<reference evidence="8" key="1">
    <citation type="journal article" date="2017" name="Plant J.">
        <title>The pomegranate (Punica granatum L.) genome and the genomics of punicalagin biosynthesis.</title>
        <authorList>
            <person name="Qin G."/>
            <person name="Xu C."/>
            <person name="Ming R."/>
            <person name="Tang H."/>
            <person name="Guyot R."/>
            <person name="Kramer E.M."/>
            <person name="Hu Y."/>
            <person name="Yi X."/>
            <person name="Qi Y."/>
            <person name="Xu X."/>
            <person name="Gao Z."/>
            <person name="Pan H."/>
            <person name="Jian J."/>
            <person name="Tian Y."/>
            <person name="Yue Z."/>
            <person name="Xu Y."/>
        </authorList>
    </citation>
    <scope>NUCLEOTIDE SEQUENCE [LARGE SCALE GENOMIC DNA]</scope>
    <source>
        <strain evidence="8">cv. Dabenzi</strain>
    </source>
</reference>
<protein>
    <submittedName>
        <fullName evidence="6">Uncharacterized protein</fullName>
    </submittedName>
</protein>
<accession>A0A218XT55</accession>
<name>A0A218XT55_PUNGR</name>
<evidence type="ECO:0000256" key="4">
    <source>
        <dbReference type="ARBA" id="ARBA00022729"/>
    </source>
</evidence>
<dbReference type="CDD" id="cd22270">
    <property type="entry name" value="DPBB_kiwellin-like"/>
    <property type="match status" value="1"/>
</dbReference>
<comment type="subcellular location">
    <subcellularLocation>
        <location evidence="1">Secreted</location>
    </subcellularLocation>
</comment>
<keyword evidence="4 5" id="KW-0732">Signal</keyword>
<dbReference type="STRING" id="22663.A0A218XT55"/>
<reference evidence="6" key="2">
    <citation type="submission" date="2017-06" db="EMBL/GenBank/DDBJ databases">
        <title>The pomegranate genome and the genomics of punicalagin biosynthesis.</title>
        <authorList>
            <person name="Xu C."/>
        </authorList>
    </citation>
    <scope>NUCLEOTIDE SEQUENCE [LARGE SCALE GENOMIC DNA]</scope>
    <source>
        <tissue evidence="6">Fresh leaf</tissue>
    </source>
</reference>
<evidence type="ECO:0000256" key="2">
    <source>
        <dbReference type="ARBA" id="ARBA00005592"/>
    </source>
</evidence>
<feature type="signal peptide" evidence="5">
    <location>
        <begin position="1"/>
        <end position="19"/>
    </location>
</feature>
<evidence type="ECO:0000256" key="3">
    <source>
        <dbReference type="ARBA" id="ARBA00022525"/>
    </source>
</evidence>
<proteinExistence type="inferred from homology"/>
<feature type="chain" id="PRO_5014072053" evidence="5">
    <location>
        <begin position="20"/>
        <end position="180"/>
    </location>
</feature>